<feature type="domain" description="Lipocalin/cytosolic fatty-acid binding" evidence="3">
    <location>
        <begin position="33"/>
        <end position="173"/>
    </location>
</feature>
<dbReference type="InterPro" id="IPR047202">
    <property type="entry name" value="Lipocalin_Blc-like_dom"/>
</dbReference>
<comment type="subunit">
    <text evidence="2">Homodimer.</text>
</comment>
<keyword evidence="2" id="KW-0732">Signal</keyword>
<dbReference type="EMBL" id="JACOGC010000002">
    <property type="protein sequence ID" value="MBC3885106.1"/>
    <property type="molecule type" value="Genomic_DNA"/>
</dbReference>
<feature type="signal peptide" evidence="2">
    <location>
        <begin position="1"/>
        <end position="17"/>
    </location>
</feature>
<protein>
    <recommendedName>
        <fullName evidence="2">Outer membrane lipoprotein Blc</fullName>
    </recommendedName>
</protein>
<accession>A0ABR6YML5</accession>
<keyword evidence="5" id="KW-1185">Reference proteome</keyword>
<keyword evidence="2" id="KW-0472">Membrane</keyword>
<dbReference type="PROSITE" id="PS00213">
    <property type="entry name" value="LIPOCALIN"/>
    <property type="match status" value="1"/>
</dbReference>
<dbReference type="Proteomes" id="UP000613113">
    <property type="component" value="Unassembled WGS sequence"/>
</dbReference>
<evidence type="ECO:0000256" key="1">
    <source>
        <dbReference type="ARBA" id="ARBA00006889"/>
    </source>
</evidence>
<dbReference type="PANTHER" id="PTHR10612">
    <property type="entry name" value="APOLIPOPROTEIN D"/>
    <property type="match status" value="1"/>
</dbReference>
<dbReference type="PROSITE" id="PS51257">
    <property type="entry name" value="PROKAR_LIPOPROTEIN"/>
    <property type="match status" value="1"/>
</dbReference>
<keyword evidence="2" id="KW-0998">Cell outer membrane</keyword>
<dbReference type="SUPFAM" id="SSF50814">
    <property type="entry name" value="Lipocalins"/>
    <property type="match status" value="1"/>
</dbReference>
<organism evidence="4 5">
    <name type="scientific">Undibacterium griseum</name>
    <dbReference type="NCBI Taxonomy" id="2762295"/>
    <lineage>
        <taxon>Bacteria</taxon>
        <taxon>Pseudomonadati</taxon>
        <taxon>Pseudomonadota</taxon>
        <taxon>Betaproteobacteria</taxon>
        <taxon>Burkholderiales</taxon>
        <taxon>Oxalobacteraceae</taxon>
        <taxon>Undibacterium</taxon>
    </lineage>
</organism>
<dbReference type="CDD" id="cd19438">
    <property type="entry name" value="lipocalin_Blc-like"/>
    <property type="match status" value="1"/>
</dbReference>
<dbReference type="InterPro" id="IPR000566">
    <property type="entry name" value="Lipocln_cytosolic_FA-bd_dom"/>
</dbReference>
<evidence type="ECO:0000259" key="3">
    <source>
        <dbReference type="Pfam" id="PF08212"/>
    </source>
</evidence>
<dbReference type="PRINTS" id="PR01171">
    <property type="entry name" value="BCTLIPOCALIN"/>
</dbReference>
<comment type="caution">
    <text evidence="4">The sequence shown here is derived from an EMBL/GenBank/DDBJ whole genome shotgun (WGS) entry which is preliminary data.</text>
</comment>
<dbReference type="InterPro" id="IPR002446">
    <property type="entry name" value="Lipocalin_bac"/>
</dbReference>
<dbReference type="InterPro" id="IPR022271">
    <property type="entry name" value="Lipocalin_ApoD"/>
</dbReference>
<dbReference type="Pfam" id="PF08212">
    <property type="entry name" value="Lipocalin_2"/>
    <property type="match status" value="1"/>
</dbReference>
<name>A0ABR6YML5_9BURK</name>
<comment type="subcellular location">
    <subcellularLocation>
        <location evidence="2">Cell outer membrane</location>
    </subcellularLocation>
</comment>
<proteinExistence type="inferred from homology"/>
<dbReference type="PIRSF" id="PIRSF036893">
    <property type="entry name" value="Lipocalin_ApoD"/>
    <property type="match status" value="1"/>
</dbReference>
<gene>
    <name evidence="4" type="ORF">H8K27_08200</name>
</gene>
<sequence>MPILRRLFCLSLLIGLAACSTNPPPGIHVVGNFDIQRYAGRWYEIARLDHSFERGMSDVSATYTLQQDGSVQVLNRGYQESESKWKEAVGRALFNSTPDVASLKVSFFGPFYGGYHVIALDPDYRWALVAGNDNSYLWILARDKQLPQTTIDHLLDQARQAGFDTQALIWIKQNRQQPVERSQ</sequence>
<feature type="chain" id="PRO_5045015114" description="Outer membrane lipoprotein Blc" evidence="2">
    <location>
        <begin position="18"/>
        <end position="183"/>
    </location>
</feature>
<comment type="function">
    <text evidence="2">Involved in the storage or transport of lipids necessary for membrane maintenance under stressful conditions. Displays a binding preference for lysophospholipids.</text>
</comment>
<evidence type="ECO:0000313" key="5">
    <source>
        <dbReference type="Proteomes" id="UP000613113"/>
    </source>
</evidence>
<comment type="similarity">
    <text evidence="1 2">Belongs to the calycin superfamily. Lipocalin family.</text>
</comment>
<keyword evidence="2" id="KW-0446">Lipid-binding</keyword>
<dbReference type="InterPro" id="IPR012674">
    <property type="entry name" value="Calycin"/>
</dbReference>
<dbReference type="Gene3D" id="2.40.128.20">
    <property type="match status" value="1"/>
</dbReference>
<keyword evidence="2" id="KW-0449">Lipoprotein</keyword>
<evidence type="ECO:0000313" key="4">
    <source>
        <dbReference type="EMBL" id="MBC3885106.1"/>
    </source>
</evidence>
<dbReference type="RefSeq" id="WP_186862645.1">
    <property type="nucleotide sequence ID" value="NZ_JACOGC010000002.1"/>
</dbReference>
<dbReference type="PANTHER" id="PTHR10612:SF34">
    <property type="entry name" value="APOLIPOPROTEIN D"/>
    <property type="match status" value="1"/>
</dbReference>
<dbReference type="InterPro" id="IPR022272">
    <property type="entry name" value="Lipocalin_CS"/>
</dbReference>
<evidence type="ECO:0000256" key="2">
    <source>
        <dbReference type="PIRNR" id="PIRNR036893"/>
    </source>
</evidence>
<reference evidence="4 5" key="1">
    <citation type="submission" date="2020-08" db="EMBL/GenBank/DDBJ databases">
        <title>Novel species isolated from subtropical streams in China.</title>
        <authorList>
            <person name="Lu H."/>
        </authorList>
    </citation>
    <scope>NUCLEOTIDE SEQUENCE [LARGE SCALE GENOMIC DNA]</scope>
    <source>
        <strain evidence="4 5">FT31W</strain>
    </source>
</reference>